<gene>
    <name evidence="4" type="ordered locus">Btus_1212</name>
</gene>
<evidence type="ECO:0000313" key="4">
    <source>
        <dbReference type="EMBL" id="ADG05939.1"/>
    </source>
</evidence>
<evidence type="ECO:0000256" key="2">
    <source>
        <dbReference type="SAM" id="Phobius"/>
    </source>
</evidence>
<feature type="domain" description="Helix-hairpin-helix DNA-binding motif class 1" evidence="3">
    <location>
        <begin position="182"/>
        <end position="201"/>
    </location>
</feature>
<feature type="region of interest" description="Disordered" evidence="1">
    <location>
        <begin position="131"/>
        <end position="168"/>
    </location>
</feature>
<dbReference type="GO" id="GO:0015628">
    <property type="term" value="P:protein secretion by the type II secretion system"/>
    <property type="evidence" value="ECO:0007669"/>
    <property type="project" value="TreeGrafter"/>
</dbReference>
<reference evidence="4 5" key="1">
    <citation type="journal article" date="2011" name="Stand. Genomic Sci.">
        <title>Complete genome sequence of the thermophilic, hydrogen-oxidizing Bacillus tusciae type strain (T2) and reclassification in the new genus, Kyrpidia gen. nov. as Kyrpidia tusciae comb. nov. and emendation of the family Alicyclobacillaceae da Costa and Rainey, 2010.</title>
        <authorList>
            <person name="Klenk H.P."/>
            <person name="Lapidus A."/>
            <person name="Chertkov O."/>
            <person name="Copeland A."/>
            <person name="Del Rio T.G."/>
            <person name="Nolan M."/>
            <person name="Lucas S."/>
            <person name="Chen F."/>
            <person name="Tice H."/>
            <person name="Cheng J.F."/>
            <person name="Han C."/>
            <person name="Bruce D."/>
            <person name="Goodwin L."/>
            <person name="Pitluck S."/>
            <person name="Pati A."/>
            <person name="Ivanova N."/>
            <person name="Mavromatis K."/>
            <person name="Daum C."/>
            <person name="Chen A."/>
            <person name="Palaniappan K."/>
            <person name="Chang Y.J."/>
            <person name="Land M."/>
            <person name="Hauser L."/>
            <person name="Jeffries C.D."/>
            <person name="Detter J.C."/>
            <person name="Rohde M."/>
            <person name="Abt B."/>
            <person name="Pukall R."/>
            <person name="Goker M."/>
            <person name="Bristow J."/>
            <person name="Markowitz V."/>
            <person name="Hugenholtz P."/>
            <person name="Eisen J.A."/>
        </authorList>
    </citation>
    <scope>NUCLEOTIDE SEQUENCE [LARGE SCALE GENOMIC DNA]</scope>
    <source>
        <strain evidence="4 5">DSM 2912</strain>
    </source>
</reference>
<dbReference type="PANTHER" id="PTHR21180:SF32">
    <property type="entry name" value="ENDONUCLEASE_EXONUCLEASE_PHOSPHATASE FAMILY DOMAIN-CONTAINING PROTEIN 1"/>
    <property type="match status" value="1"/>
</dbReference>
<dbReference type="RefSeq" id="WP_013075229.1">
    <property type="nucleotide sequence ID" value="NC_014098.1"/>
</dbReference>
<dbReference type="InterPro" id="IPR003583">
    <property type="entry name" value="Hlx-hairpin-Hlx_DNA-bd_motif"/>
</dbReference>
<dbReference type="PANTHER" id="PTHR21180">
    <property type="entry name" value="ENDONUCLEASE/EXONUCLEASE/PHOSPHATASE FAMILY DOMAIN-CONTAINING PROTEIN 1"/>
    <property type="match status" value="1"/>
</dbReference>
<dbReference type="InterPro" id="IPR019554">
    <property type="entry name" value="Soluble_ligand-bd"/>
</dbReference>
<evidence type="ECO:0000256" key="1">
    <source>
        <dbReference type="SAM" id="MobiDB-lite"/>
    </source>
</evidence>
<name>D5WXL8_KYRT2</name>
<keyword evidence="2" id="KW-0472">Membrane</keyword>
<dbReference type="KEGG" id="bts:Btus_1212"/>
<dbReference type="InterPro" id="IPR004509">
    <property type="entry name" value="Competence_ComEA_HhH"/>
</dbReference>
<keyword evidence="2" id="KW-1133">Transmembrane helix</keyword>
<dbReference type="InterPro" id="IPR051675">
    <property type="entry name" value="Endo/Exo/Phosphatase_dom_1"/>
</dbReference>
<dbReference type="Gene3D" id="1.10.150.280">
    <property type="entry name" value="AF1531-like domain"/>
    <property type="match status" value="1"/>
</dbReference>
<feature type="transmembrane region" description="Helical" evidence="2">
    <location>
        <begin position="19"/>
        <end position="35"/>
    </location>
</feature>
<evidence type="ECO:0000259" key="3">
    <source>
        <dbReference type="SMART" id="SM00278"/>
    </source>
</evidence>
<evidence type="ECO:0000313" key="5">
    <source>
        <dbReference type="Proteomes" id="UP000002368"/>
    </source>
</evidence>
<dbReference type="GO" id="GO:0006281">
    <property type="term" value="P:DNA repair"/>
    <property type="evidence" value="ECO:0007669"/>
    <property type="project" value="InterPro"/>
</dbReference>
<dbReference type="SMART" id="SM00278">
    <property type="entry name" value="HhH1"/>
    <property type="match status" value="2"/>
</dbReference>
<dbReference type="STRING" id="562970.Btus_1212"/>
<dbReference type="eggNOG" id="COG1596">
    <property type="taxonomic scope" value="Bacteria"/>
</dbReference>
<accession>D5WXL8</accession>
<dbReference type="Gene3D" id="3.10.560.10">
    <property type="entry name" value="Outer membrane lipoprotein wza domain like"/>
    <property type="match status" value="1"/>
</dbReference>
<dbReference type="GO" id="GO:0003677">
    <property type="term" value="F:DNA binding"/>
    <property type="evidence" value="ECO:0007669"/>
    <property type="project" value="InterPro"/>
</dbReference>
<protein>
    <submittedName>
        <fullName evidence="4">Competence protein ComEA helix-hairpin-helix repeat protein</fullName>
    </submittedName>
</protein>
<dbReference type="Proteomes" id="UP000002368">
    <property type="component" value="Chromosome"/>
</dbReference>
<dbReference type="eggNOG" id="COG1555">
    <property type="taxonomic scope" value="Bacteria"/>
</dbReference>
<dbReference type="Pfam" id="PF12836">
    <property type="entry name" value="HHH_3"/>
    <property type="match status" value="1"/>
</dbReference>
<dbReference type="Pfam" id="PF10531">
    <property type="entry name" value="SLBB"/>
    <property type="match status" value="1"/>
</dbReference>
<dbReference type="InterPro" id="IPR010994">
    <property type="entry name" value="RuvA_2-like"/>
</dbReference>
<proteinExistence type="predicted"/>
<keyword evidence="5" id="KW-1185">Reference proteome</keyword>
<dbReference type="EMBL" id="CP002017">
    <property type="protein sequence ID" value="ADG05939.1"/>
    <property type="molecule type" value="Genomic_DNA"/>
</dbReference>
<dbReference type="HOGENOM" id="CLU_052011_1_0_9"/>
<dbReference type="GO" id="GO:0015627">
    <property type="term" value="C:type II protein secretion system complex"/>
    <property type="evidence" value="ECO:0007669"/>
    <property type="project" value="TreeGrafter"/>
</dbReference>
<dbReference type="NCBIfam" id="TIGR00426">
    <property type="entry name" value="competence protein ComEA helix-hairpin-helix repeat region"/>
    <property type="match status" value="1"/>
</dbReference>
<sequence>MEGIRRVWGRSLARVVQKGWWIVPLVLLAGVWFLWSERSRSHSDAVPVSAAVETELLAGRGPGAPSSRTIAVDVKGAVQTPGVYQLPPGSRVKEALDAAGGALESAELRGINLAAKLEDGAMVVVPVKPSAATEAGNSSLSREGLRGGQAGPAGQTAGTPVGSGPTAPASGGMVHINSGSVEDIDRLPGIGRSKAEAIVQYRLEHGPFSSVDRLEDVPGIGPKLVERIRPQVDLQ</sequence>
<dbReference type="SUPFAM" id="SSF47781">
    <property type="entry name" value="RuvA domain 2-like"/>
    <property type="match status" value="1"/>
</dbReference>
<dbReference type="OrthoDB" id="9790239at2"/>
<dbReference type="AlphaFoldDB" id="D5WXL8"/>
<organism evidence="4 5">
    <name type="scientific">Kyrpidia tusciae (strain DSM 2912 / NBRC 15312 / T2)</name>
    <name type="common">Bacillus tusciae</name>
    <dbReference type="NCBI Taxonomy" id="562970"/>
    <lineage>
        <taxon>Bacteria</taxon>
        <taxon>Bacillati</taxon>
        <taxon>Bacillota</taxon>
        <taxon>Bacilli</taxon>
        <taxon>Bacillales</taxon>
        <taxon>Alicyclobacillaceae</taxon>
        <taxon>Kyrpidia</taxon>
    </lineage>
</organism>
<feature type="domain" description="Helix-hairpin-helix DNA-binding motif class 1" evidence="3">
    <location>
        <begin position="212"/>
        <end position="231"/>
    </location>
</feature>
<keyword evidence="2" id="KW-0812">Transmembrane</keyword>